<comment type="caution">
    <text evidence="1">The sequence shown here is derived from an EMBL/GenBank/DDBJ whole genome shotgun (WGS) entry which is preliminary data.</text>
</comment>
<name>A0A9W9K6T6_9EURO</name>
<keyword evidence="2" id="KW-1185">Reference proteome</keyword>
<evidence type="ECO:0000313" key="1">
    <source>
        <dbReference type="EMBL" id="KAJ5094292.1"/>
    </source>
</evidence>
<organism evidence="1 2">
    <name type="scientific">Penicillium angulare</name>
    <dbReference type="NCBI Taxonomy" id="116970"/>
    <lineage>
        <taxon>Eukaryota</taxon>
        <taxon>Fungi</taxon>
        <taxon>Dikarya</taxon>
        <taxon>Ascomycota</taxon>
        <taxon>Pezizomycotina</taxon>
        <taxon>Eurotiomycetes</taxon>
        <taxon>Eurotiomycetidae</taxon>
        <taxon>Eurotiales</taxon>
        <taxon>Aspergillaceae</taxon>
        <taxon>Penicillium</taxon>
    </lineage>
</organism>
<evidence type="ECO:0000313" key="2">
    <source>
        <dbReference type="Proteomes" id="UP001149165"/>
    </source>
</evidence>
<reference evidence="1" key="2">
    <citation type="journal article" date="2023" name="IMA Fungus">
        <title>Comparative genomic study of the Penicillium genus elucidates a diverse pangenome and 15 lateral gene transfer events.</title>
        <authorList>
            <person name="Petersen C."/>
            <person name="Sorensen T."/>
            <person name="Nielsen M.R."/>
            <person name="Sondergaard T.E."/>
            <person name="Sorensen J.L."/>
            <person name="Fitzpatrick D.A."/>
            <person name="Frisvad J.C."/>
            <person name="Nielsen K.L."/>
        </authorList>
    </citation>
    <scope>NUCLEOTIDE SEQUENCE</scope>
    <source>
        <strain evidence="1">IBT 30069</strain>
    </source>
</reference>
<accession>A0A9W9K6T6</accession>
<gene>
    <name evidence="1" type="ORF">N7456_010153</name>
</gene>
<dbReference type="PANTHER" id="PTHR40618:SF1">
    <property type="entry name" value="B-ZIP TRANSCRIPTION FACTOR (EUROFUNG)"/>
    <property type="match status" value="1"/>
</dbReference>
<protein>
    <submittedName>
        <fullName evidence="1">Uncharacterized protein</fullName>
    </submittedName>
</protein>
<proteinExistence type="predicted"/>
<sequence>MSHIADALQLVTKANPSVPRPRLSEAVNLVEKQIRHQIQLAQGCSPSEKSCNLQSFTLKEHVGQLLVHHHASEHPNASRTVLPSPAQCRSEFWTSFLQTSHLLVPSTVQEPDYHSSGLEMSVIRNRPIPYATTSFTQRLFRACAENGYRYLMNDQVPDQAIWPEFGLMLQNLPRSEITAYFKRVVTAVPCNPLEDSRFPFISIGGAGTHFQASNTRMEATSTQPLHRIQTANGIIRIPCEEEWFDVHDVEGYIMYRGLQLGDTPSPSPNEDYGGLGSSSVAVGPTASPHLLISNQANIEPSSATINEHALIEGLSHACIGIGCAAAFRRHDVETLVFQSTQYVPATKLGPF</sequence>
<dbReference type="OrthoDB" id="3555317at2759"/>
<dbReference type="Proteomes" id="UP001149165">
    <property type="component" value="Unassembled WGS sequence"/>
</dbReference>
<dbReference type="PANTHER" id="PTHR40618">
    <property type="entry name" value="B-ZIP TRANSCRIPTION FACTOR (EUROFUNG)-RELATED"/>
    <property type="match status" value="1"/>
</dbReference>
<dbReference type="AlphaFoldDB" id="A0A9W9K6T6"/>
<reference evidence="1" key="1">
    <citation type="submission" date="2022-11" db="EMBL/GenBank/DDBJ databases">
        <authorList>
            <person name="Petersen C."/>
        </authorList>
    </citation>
    <scope>NUCLEOTIDE SEQUENCE</scope>
    <source>
        <strain evidence="1">IBT 30069</strain>
    </source>
</reference>
<dbReference type="EMBL" id="JAPQKH010000006">
    <property type="protein sequence ID" value="KAJ5094292.1"/>
    <property type="molecule type" value="Genomic_DNA"/>
</dbReference>